<evidence type="ECO:0000256" key="3">
    <source>
        <dbReference type="ARBA" id="ARBA00023163"/>
    </source>
</evidence>
<sequence length="152" mass="17972">MKQQEEIMLSLTDLFNKMDQLRKPQMVEKFKGYSFLEIACIEFIAQLDHPNVTRLADQLYVTRGAISKATKKLLKKEDITTFRNPNNNKEIYFKLTSKGRKINQQHEDLHKDFLLNDQAVFEAFSSEKLETILEFTQLYNQHLDKELRNNSI</sequence>
<dbReference type="InterPro" id="IPR036390">
    <property type="entry name" value="WH_DNA-bd_sf"/>
</dbReference>
<reference evidence="8" key="3">
    <citation type="submission" date="2022-10" db="EMBL/GenBank/DDBJ databases">
        <title>Genome assembly of Lactococcus garvieae isolates from cricket gut.</title>
        <authorList>
            <person name="Luecke A.R."/>
            <person name="Brown A.M.V."/>
            <person name="Wakeman C.A."/>
        </authorList>
    </citation>
    <scope>NUCLEOTIDE SEQUENCE</scope>
    <source>
        <strain evidence="8">Alexii-11_2</strain>
    </source>
</reference>
<dbReference type="GeneID" id="61073516"/>
<dbReference type="SMART" id="SM00347">
    <property type="entry name" value="HTH_MARR"/>
    <property type="match status" value="1"/>
</dbReference>
<evidence type="ECO:0000313" key="8">
    <source>
        <dbReference type="EMBL" id="UYT10817.1"/>
    </source>
</evidence>
<dbReference type="PROSITE" id="PS50995">
    <property type="entry name" value="HTH_MARR_2"/>
    <property type="match status" value="1"/>
</dbReference>
<keyword evidence="2 7" id="KW-0238">DNA-binding</keyword>
<evidence type="ECO:0000313" key="10">
    <source>
        <dbReference type="Proteomes" id="UP000504756"/>
    </source>
</evidence>
<evidence type="ECO:0000256" key="1">
    <source>
        <dbReference type="ARBA" id="ARBA00023015"/>
    </source>
</evidence>
<reference evidence="7 9" key="1">
    <citation type="submission" date="2016-10" db="EMBL/GenBank/DDBJ databases">
        <authorList>
            <person name="de Groot N.N."/>
        </authorList>
    </citation>
    <scope>NUCLEOTIDE SEQUENCE [LARGE SCALE GENOMIC DNA]</scope>
    <source>
        <strain evidence="7 9">M79</strain>
    </source>
</reference>
<dbReference type="EMBL" id="JARYTV010000006">
    <property type="protein sequence ID" value="MDH7960333.1"/>
    <property type="molecule type" value="Genomic_DNA"/>
</dbReference>
<dbReference type="EMBL" id="FOTJ01000005">
    <property type="protein sequence ID" value="SFL32868.1"/>
    <property type="molecule type" value="Genomic_DNA"/>
</dbReference>
<evidence type="ECO:0000256" key="2">
    <source>
        <dbReference type="ARBA" id="ARBA00023125"/>
    </source>
</evidence>
<evidence type="ECO:0000313" key="5">
    <source>
        <dbReference type="EMBL" id="GFO52130.1"/>
    </source>
</evidence>
<proteinExistence type="predicted"/>
<dbReference type="GO" id="GO:0003677">
    <property type="term" value="F:DNA binding"/>
    <property type="evidence" value="ECO:0007669"/>
    <property type="project" value="UniProtKB-KW"/>
</dbReference>
<accession>A0A1I4GS55</accession>
<dbReference type="RefSeq" id="WP_003133267.1">
    <property type="nucleotide sequence ID" value="NZ_AP026069.1"/>
</dbReference>
<evidence type="ECO:0000313" key="6">
    <source>
        <dbReference type="EMBL" id="MDH7960333.1"/>
    </source>
</evidence>
<dbReference type="EMBL" id="CP109635">
    <property type="protein sequence ID" value="UYT10817.1"/>
    <property type="molecule type" value="Genomic_DNA"/>
</dbReference>
<keyword evidence="1" id="KW-0805">Transcription regulation</keyword>
<dbReference type="Proteomes" id="UP000504756">
    <property type="component" value="Unassembled WGS sequence"/>
</dbReference>
<evidence type="ECO:0000313" key="9">
    <source>
        <dbReference type="Proteomes" id="UP000181969"/>
    </source>
</evidence>
<dbReference type="Gene3D" id="1.10.10.10">
    <property type="entry name" value="Winged helix-like DNA-binding domain superfamily/Winged helix DNA-binding domain"/>
    <property type="match status" value="1"/>
</dbReference>
<dbReference type="OMA" id="KIHEDLH"/>
<name>A0A1I4GS55_9LACT</name>
<dbReference type="InterPro" id="IPR036388">
    <property type="entry name" value="WH-like_DNA-bd_sf"/>
</dbReference>
<dbReference type="Proteomes" id="UP000181969">
    <property type="component" value="Unassembled WGS sequence"/>
</dbReference>
<evidence type="ECO:0000313" key="7">
    <source>
        <dbReference type="EMBL" id="SFL32868.1"/>
    </source>
</evidence>
<dbReference type="Proteomes" id="UP001157396">
    <property type="component" value="Unassembled WGS sequence"/>
</dbReference>
<dbReference type="PANTHER" id="PTHR35790:SF4">
    <property type="entry name" value="HTH-TYPE TRANSCRIPTIONAL REGULATOR PCHR"/>
    <property type="match status" value="1"/>
</dbReference>
<dbReference type="Proteomes" id="UP001164042">
    <property type="component" value="Chromosome"/>
</dbReference>
<protein>
    <submittedName>
        <fullName evidence="7">DNA-binding transcriptional regulator, MarR family</fullName>
    </submittedName>
    <submittedName>
        <fullName evidence="5">MarR family transcriptional regulator</fullName>
    </submittedName>
</protein>
<feature type="domain" description="HTH marR-type" evidence="4">
    <location>
        <begin position="4"/>
        <end position="141"/>
    </location>
</feature>
<dbReference type="AlphaFoldDB" id="A0A1I4GS55"/>
<gene>
    <name evidence="5" type="primary">napB</name>
    <name evidence="5" type="ORF">ikelab_14050</name>
    <name evidence="8" type="ORF">OF801_02435</name>
    <name evidence="6" type="ORF">QHR29_07635</name>
    <name evidence="7" type="ORF">SAMN05216438_10544</name>
</gene>
<dbReference type="InterPro" id="IPR000835">
    <property type="entry name" value="HTH_MarR-typ"/>
</dbReference>
<dbReference type="PANTHER" id="PTHR35790">
    <property type="entry name" value="HTH-TYPE TRANSCRIPTIONAL REGULATOR PCHR"/>
    <property type="match status" value="1"/>
</dbReference>
<organism evidence="7 9">
    <name type="scientific">Lactococcus garvieae</name>
    <dbReference type="NCBI Taxonomy" id="1363"/>
    <lineage>
        <taxon>Bacteria</taxon>
        <taxon>Bacillati</taxon>
        <taxon>Bacillota</taxon>
        <taxon>Bacilli</taxon>
        <taxon>Lactobacillales</taxon>
        <taxon>Streptococcaceae</taxon>
        <taxon>Lactococcus</taxon>
    </lineage>
</organism>
<evidence type="ECO:0000259" key="4">
    <source>
        <dbReference type="PROSITE" id="PS50995"/>
    </source>
</evidence>
<reference evidence="5 10" key="2">
    <citation type="submission" date="2020-06" db="EMBL/GenBank/DDBJ databases">
        <title>Draft genome sequence of Lactic acid bacteria from Okinawan-style tofu.</title>
        <authorList>
            <person name="Takara I."/>
            <person name="Ikematsu S."/>
        </authorList>
    </citation>
    <scope>NUCLEOTIDE SEQUENCE [LARGE SCALE GENOMIC DNA]</scope>
    <source>
        <strain evidence="10">lg38</strain>
        <strain evidence="5">Lg38</strain>
    </source>
</reference>
<reference evidence="6" key="4">
    <citation type="submission" date="2023-04" db="EMBL/GenBank/DDBJ databases">
        <title>Genomic analysis of Lactococcus garvieae isolates.</title>
        <authorList>
            <person name="Zhanghang C."/>
        </authorList>
    </citation>
    <scope>NUCLEOTIDE SEQUENCE</scope>
    <source>
        <strain evidence="6">ZB-1</strain>
    </source>
</reference>
<dbReference type="InterPro" id="IPR052067">
    <property type="entry name" value="Metal_resp_HTH_trans_reg"/>
</dbReference>
<dbReference type="GO" id="GO:0003700">
    <property type="term" value="F:DNA-binding transcription factor activity"/>
    <property type="evidence" value="ECO:0007669"/>
    <property type="project" value="InterPro"/>
</dbReference>
<dbReference type="SUPFAM" id="SSF46785">
    <property type="entry name" value="Winged helix' DNA-binding domain"/>
    <property type="match status" value="1"/>
</dbReference>
<dbReference type="OrthoDB" id="5358347at2"/>
<dbReference type="Pfam" id="PF01047">
    <property type="entry name" value="MarR"/>
    <property type="match status" value="1"/>
</dbReference>
<dbReference type="EMBL" id="BLXU01000008">
    <property type="protein sequence ID" value="GFO52130.1"/>
    <property type="molecule type" value="Genomic_DNA"/>
</dbReference>
<keyword evidence="3" id="KW-0804">Transcription</keyword>